<dbReference type="GO" id="GO:0008888">
    <property type="term" value="F:glycerol dehydrogenase (NAD+) activity"/>
    <property type="evidence" value="ECO:0007669"/>
    <property type="project" value="UniProtKB-EC"/>
</dbReference>
<evidence type="ECO:0000256" key="8">
    <source>
        <dbReference type="PIRSR" id="PIRSR000112-1"/>
    </source>
</evidence>
<dbReference type="CDD" id="cd08170">
    <property type="entry name" value="GlyDH"/>
    <property type="match status" value="1"/>
</dbReference>
<keyword evidence="1 8" id="KW-0479">Metal-binding</keyword>
<dbReference type="Proteomes" id="UP000296159">
    <property type="component" value="Unassembled WGS sequence"/>
</dbReference>
<comment type="caution">
    <text evidence="12">The sequence shown here is derived from an EMBL/GenBank/DDBJ whole genome shotgun (WGS) entry which is preliminary data.</text>
</comment>
<dbReference type="EMBL" id="QDKH01000004">
    <property type="protein sequence ID" value="PWC18520.1"/>
    <property type="molecule type" value="Genomic_DNA"/>
</dbReference>
<dbReference type="PANTHER" id="PTHR43616:SF5">
    <property type="entry name" value="GLYCEROL DEHYDROGENASE 1"/>
    <property type="match status" value="1"/>
</dbReference>
<feature type="binding site" evidence="9">
    <location>
        <position position="124"/>
    </location>
    <ligand>
        <name>glycerol</name>
        <dbReference type="ChEBI" id="CHEBI:17754"/>
    </ligand>
</feature>
<proteinExistence type="predicted"/>
<comment type="cofactor">
    <cofactor evidence="8">
        <name>Zn(2+)</name>
        <dbReference type="ChEBI" id="CHEBI:29105"/>
    </cofactor>
    <text evidence="8">Binds 1 zinc ion per subunit.</text>
</comment>
<evidence type="ECO:0000256" key="4">
    <source>
        <dbReference type="ARBA" id="ARBA00037918"/>
    </source>
</evidence>
<feature type="binding site" evidence="10">
    <location>
        <position position="128"/>
    </location>
    <ligand>
        <name>NAD(+)</name>
        <dbReference type="ChEBI" id="CHEBI:57540"/>
    </ligand>
</feature>
<evidence type="ECO:0000256" key="6">
    <source>
        <dbReference type="ARBA" id="ARBA00040132"/>
    </source>
</evidence>
<reference evidence="12 13" key="1">
    <citation type="submission" date="2018-04" db="EMBL/GenBank/DDBJ databases">
        <title>Brenneria corticis sp.nov.</title>
        <authorList>
            <person name="Li Y."/>
        </authorList>
    </citation>
    <scope>NUCLEOTIDE SEQUENCE [LARGE SCALE GENOMIC DNA]</scope>
    <source>
        <strain evidence="12 13">CFCC 11842</strain>
    </source>
</reference>
<gene>
    <name evidence="12" type="ORF">DDT56_03985</name>
</gene>
<feature type="binding site" evidence="10">
    <location>
        <position position="134"/>
    </location>
    <ligand>
        <name>NAD(+)</name>
        <dbReference type="ChEBI" id="CHEBI:57540"/>
    </ligand>
</feature>
<protein>
    <recommendedName>
        <fullName evidence="6">Glycerol dehydrogenase</fullName>
        <ecNumber evidence="5">1.1.1.6</ecNumber>
    </recommendedName>
</protein>
<evidence type="ECO:0000256" key="1">
    <source>
        <dbReference type="ARBA" id="ARBA00022723"/>
    </source>
</evidence>
<name>A0A2U1UA31_9GAMM</name>
<organism evidence="12 13">
    <name type="scientific">Brenneria corticis</name>
    <dbReference type="NCBI Taxonomy" id="2173106"/>
    <lineage>
        <taxon>Bacteria</taxon>
        <taxon>Pseudomonadati</taxon>
        <taxon>Pseudomonadota</taxon>
        <taxon>Gammaproteobacteria</taxon>
        <taxon>Enterobacterales</taxon>
        <taxon>Pectobacteriaceae</taxon>
        <taxon>Brenneria</taxon>
    </lineage>
</organism>
<dbReference type="PANTHER" id="PTHR43616">
    <property type="entry name" value="GLYCEROL DEHYDROGENASE"/>
    <property type="match status" value="1"/>
</dbReference>
<evidence type="ECO:0000313" key="13">
    <source>
        <dbReference type="Proteomes" id="UP000296159"/>
    </source>
</evidence>
<sequence>MSNIPRTNTSPKKFLIGAGLLESLHEYVRDFGDNAFIISGGSMIERVKNTSLIALRQAGLQGSAVKFSKECSAAEIERLGALANARNANVIVGIGGGKALDAAKATAYYQKLPVILYPTVASSDAPCTSLAVLYTEKGEFDRYLYLPHNPDVVIADTAILAAAPAHFFSAGIGDALATYFESRACYRADGLNLVLKKPSRTGLGLSQLCYQLLSENVEAAMNAVRGKVVTSELEQTIEATIYLSGVGAESGGLAAAHAINNGMSIIDDLHDAQHGEKVAFGLLAQLVLEEAPDKELDEVIRIIKTAELPLTLQEMGLKNFVEAEWRQVAERACSEDDTMGNMPEKVTQDDVYRAIVAANNLAERYRVAH</sequence>
<evidence type="ECO:0000256" key="2">
    <source>
        <dbReference type="ARBA" id="ARBA00023002"/>
    </source>
</evidence>
<dbReference type="Gene3D" id="3.40.50.1970">
    <property type="match status" value="1"/>
</dbReference>
<evidence type="ECO:0000256" key="7">
    <source>
        <dbReference type="ARBA" id="ARBA00049006"/>
    </source>
</evidence>
<keyword evidence="2" id="KW-0560">Oxidoreductase</keyword>
<feature type="domain" description="Alcohol dehydrogenase iron-type/glycerol dehydrogenase GldA" evidence="11">
    <location>
        <begin position="11"/>
        <end position="157"/>
    </location>
</feature>
<dbReference type="InterPro" id="IPR001670">
    <property type="entry name" value="ADH_Fe/GldA"/>
</dbReference>
<comment type="catalytic activity">
    <reaction evidence="7">
        <text>glycerol + NAD(+) = dihydroxyacetone + NADH + H(+)</text>
        <dbReference type="Rhea" id="RHEA:13769"/>
        <dbReference type="ChEBI" id="CHEBI:15378"/>
        <dbReference type="ChEBI" id="CHEBI:16016"/>
        <dbReference type="ChEBI" id="CHEBI:17754"/>
        <dbReference type="ChEBI" id="CHEBI:57540"/>
        <dbReference type="ChEBI" id="CHEBI:57945"/>
        <dbReference type="EC" id="1.1.1.6"/>
    </reaction>
</comment>
<dbReference type="SUPFAM" id="SSF56796">
    <property type="entry name" value="Dehydroquinate synthase-like"/>
    <property type="match status" value="1"/>
</dbReference>
<dbReference type="PIRSF" id="PIRSF000112">
    <property type="entry name" value="Glycerol_dehydrogenase"/>
    <property type="match status" value="1"/>
</dbReference>
<feature type="binding site" evidence="10">
    <location>
        <position position="130"/>
    </location>
    <ligand>
        <name>NAD(+)</name>
        <dbReference type="ChEBI" id="CHEBI:57540"/>
    </ligand>
</feature>
<evidence type="ECO:0000256" key="10">
    <source>
        <dbReference type="PIRSR" id="PIRSR000112-3"/>
    </source>
</evidence>
<dbReference type="Pfam" id="PF00465">
    <property type="entry name" value="Fe-ADH"/>
    <property type="match status" value="1"/>
</dbReference>
<comment type="pathway">
    <text evidence="4">Polyol metabolism; glycerol fermentation; glycerone phosphate from glycerol (oxidative route): step 1/2.</text>
</comment>
<dbReference type="GO" id="GO:0046872">
    <property type="term" value="F:metal ion binding"/>
    <property type="evidence" value="ECO:0007669"/>
    <property type="project" value="UniProtKB-KW"/>
</dbReference>
<dbReference type="EC" id="1.1.1.6" evidence="5"/>
<evidence type="ECO:0000256" key="5">
    <source>
        <dbReference type="ARBA" id="ARBA00039147"/>
    </source>
</evidence>
<feature type="binding site" evidence="10">
    <location>
        <begin position="97"/>
        <end position="101"/>
    </location>
    <ligand>
        <name>NAD(+)</name>
        <dbReference type="ChEBI" id="CHEBI:57540"/>
    </ligand>
</feature>
<feature type="binding site" evidence="8">
    <location>
        <position position="174"/>
    </location>
    <ligand>
        <name>glycerol</name>
        <dbReference type="ChEBI" id="CHEBI:17754"/>
    </ligand>
</feature>
<evidence type="ECO:0000256" key="9">
    <source>
        <dbReference type="PIRSR" id="PIRSR000112-2"/>
    </source>
</evidence>
<dbReference type="NCBIfam" id="NF006941">
    <property type="entry name" value="PRK09423.1"/>
    <property type="match status" value="1"/>
</dbReference>
<evidence type="ECO:0000313" key="12">
    <source>
        <dbReference type="EMBL" id="PWC18520.1"/>
    </source>
</evidence>
<keyword evidence="13" id="KW-1185">Reference proteome</keyword>
<evidence type="ECO:0000259" key="11">
    <source>
        <dbReference type="Pfam" id="PF00465"/>
    </source>
</evidence>
<evidence type="ECO:0000256" key="3">
    <source>
        <dbReference type="ARBA" id="ARBA00023027"/>
    </source>
</evidence>
<dbReference type="RefSeq" id="WP_136165217.1">
    <property type="nucleotide sequence ID" value="NZ_KZ819073.1"/>
</dbReference>
<feature type="binding site" evidence="8">
    <location>
        <position position="274"/>
    </location>
    <ligand>
        <name>glycerol</name>
        <dbReference type="ChEBI" id="CHEBI:17754"/>
    </ligand>
</feature>
<dbReference type="AlphaFoldDB" id="A0A2U1UA31"/>
<feature type="binding site" evidence="10">
    <location>
        <begin position="119"/>
        <end position="122"/>
    </location>
    <ligand>
        <name>NAD(+)</name>
        <dbReference type="ChEBI" id="CHEBI:57540"/>
    </ligand>
</feature>
<dbReference type="Gene3D" id="1.20.1090.10">
    <property type="entry name" value="Dehydroquinate synthase-like - alpha domain"/>
    <property type="match status" value="1"/>
</dbReference>
<accession>A0A2U1UA31</accession>
<keyword evidence="3 10" id="KW-0520">NAD</keyword>
<feature type="binding site" evidence="9">
    <location>
        <position position="274"/>
    </location>
    <ligand>
        <name>Zn(2+)</name>
        <dbReference type="ChEBI" id="CHEBI:29105"/>
        <note>catalytic</note>
    </ligand>
</feature>
<dbReference type="InterPro" id="IPR016205">
    <property type="entry name" value="Glycerol_DH"/>
</dbReference>
<keyword evidence="8" id="KW-0862">Zinc</keyword>
<feature type="binding site" evidence="8">
    <location>
        <position position="257"/>
    </location>
    <ligand>
        <name>glycerol</name>
        <dbReference type="ChEBI" id="CHEBI:17754"/>
    </ligand>
</feature>